<dbReference type="InterPro" id="IPR043964">
    <property type="entry name" value="P-loop_TraG"/>
</dbReference>
<feature type="domain" description="AAA+ ATPase" evidence="4">
    <location>
        <begin position="440"/>
        <end position="703"/>
    </location>
</feature>
<keyword evidence="2" id="KW-0547">Nucleotide-binding</keyword>
<evidence type="ECO:0000259" key="4">
    <source>
        <dbReference type="SMART" id="SM00382"/>
    </source>
</evidence>
<dbReference type="SMART" id="SM00382">
    <property type="entry name" value="AAA"/>
    <property type="match status" value="1"/>
</dbReference>
<evidence type="ECO:0000256" key="2">
    <source>
        <dbReference type="ARBA" id="ARBA00022741"/>
    </source>
</evidence>
<evidence type="ECO:0000313" key="6">
    <source>
        <dbReference type="Proteomes" id="UP000197024"/>
    </source>
</evidence>
<dbReference type="Gene3D" id="3.40.50.300">
    <property type="entry name" value="P-loop containing nucleotide triphosphate hydrolases"/>
    <property type="match status" value="2"/>
</dbReference>
<evidence type="ECO:0000256" key="3">
    <source>
        <dbReference type="ARBA" id="ARBA00022840"/>
    </source>
</evidence>
<name>A0A1Z3LVN9_BREDI</name>
<dbReference type="NCBIfam" id="NF010447">
    <property type="entry name" value="PRK13873.1"/>
    <property type="match status" value="1"/>
</dbReference>
<dbReference type="RefSeq" id="WP_088410306.1">
    <property type="nucleotide sequence ID" value="NZ_CP021995.1"/>
</dbReference>
<dbReference type="PANTHER" id="PTHR30121:SF12">
    <property type="entry name" value="TYPE IV SECRETION SYSTEM PROTEIN CAGE"/>
    <property type="match status" value="1"/>
</dbReference>
<dbReference type="InterPro" id="IPR018145">
    <property type="entry name" value="CagE_TrbE_VirB_cntrl_dom"/>
</dbReference>
<dbReference type="PANTHER" id="PTHR30121">
    <property type="entry name" value="UNCHARACTERIZED PROTEIN YJGR-RELATED"/>
    <property type="match status" value="1"/>
</dbReference>
<reference evidence="5 6" key="1">
    <citation type="submission" date="2017-06" db="EMBL/GenBank/DDBJ databases">
        <title>Biodegradation of gentamicin by bacterial consortia AMQD4 in synthetic medium and raw gentamicin sewage.</title>
        <authorList>
            <person name="Chang H."/>
            <person name="Feng Y."/>
            <person name="Li Z."/>
            <person name="Xue J."/>
            <person name="Cheng D."/>
        </authorList>
    </citation>
    <scope>NUCLEOTIDE SEQUENCE [LARGE SCALE GENOMIC DNA]</scope>
    <source>
        <strain evidence="5 6">BZC3</strain>
    </source>
</reference>
<dbReference type="InterPro" id="IPR027417">
    <property type="entry name" value="P-loop_NTPase"/>
</dbReference>
<dbReference type="Pfam" id="PF03135">
    <property type="entry name" value="CagE_TrbE_VirB"/>
    <property type="match status" value="1"/>
</dbReference>
<accession>A0A1Z3LVN9</accession>
<sequence>MRFLDEHRRRPALLADHLPWAAMVAPGVVLNKDGSFTCGLRFRGPDLESASDLELMSVRARLNNALKRLGSGWCLHVEARRRPAQPYPTSEFEIAAAWLVDAERRSLFETSEPAYETDYRAALTWLPPADQTRRVERVLFDGADPASRDWRTALDAFARETAQIVDLLADALPEVAMLDDAELLTWLHDCVSPRSVRLALPATPMFLDAWLADAPLLGGVSPTLDGQALKVVSVRGLPASTRPGLLDALGALPFPYRWSARWIGLDKADAEVELVKLRKRWFAKRKGVGVLLREAITKEEVPLLDTDAAAKTDECDGALEALGSDACAYGYLTTTITVMARDPERAAEQARAIEATLNAQGFVARTEDLNAVEAWLGSLPGEPYADVRRPLVSTLNLADLLPVSAVWAGPTSDPRLQGPPLAVARTSGSTPFRLALHVGDVGHAMVVGPTGSGKSALLAFLALQWFRYPEGRVVVFDKGRSARAVALAVGGRWHPLQPGGAFTLQPLARIEDDGERAWASEWLADAVRLAGLEPTPRIREEIWAALGALAQAPVAQRTLTVFTALVQDKAVAAALEPLTLKGPHGALIDGVAPEDETLAAFECFELESLMATPSAVAPVLAALFHEIERGFDGRPTLLILDEAWLFLGETAFAARIREWLKTLRKKGVAVVFATQSLDDVVRSSIASALIESCPTQIFLPNPRALEPASADLYRMFGLNRRQLELIAWATPKRTYYLRQPEGRRLFDLKLSGAGLALCGASSPEDQTLIESVLAALDPADPRPDRFAREFLKAKGVHHVDNVFDSFDPAVAHRLAAE</sequence>
<reference evidence="5 6" key="2">
    <citation type="submission" date="2017-06" db="EMBL/GenBank/DDBJ databases">
        <authorList>
            <person name="Kim H.J."/>
            <person name="Triplett B.A."/>
        </authorList>
    </citation>
    <scope>NUCLEOTIDE SEQUENCE [LARGE SCALE GENOMIC DNA]</scope>
    <source>
        <strain evidence="5 6">BZC3</strain>
    </source>
</reference>
<dbReference type="InterPro" id="IPR003593">
    <property type="entry name" value="AAA+_ATPase"/>
</dbReference>
<dbReference type="Pfam" id="PF19044">
    <property type="entry name" value="P-loop_TraG"/>
    <property type="match status" value="1"/>
</dbReference>
<evidence type="ECO:0000313" key="5">
    <source>
        <dbReference type="EMBL" id="ASD26278.1"/>
    </source>
</evidence>
<evidence type="ECO:0000256" key="1">
    <source>
        <dbReference type="ARBA" id="ARBA00006512"/>
    </source>
</evidence>
<dbReference type="AlphaFoldDB" id="A0A1Z3LVN9"/>
<keyword evidence="3" id="KW-0067">ATP-binding</keyword>
<dbReference type="Proteomes" id="UP000197024">
    <property type="component" value="Chromosome"/>
</dbReference>
<protein>
    <submittedName>
        <fullName evidence="5">Conjugal transfer protein TrbE</fullName>
    </submittedName>
</protein>
<dbReference type="CDD" id="cd01127">
    <property type="entry name" value="TrwB_TraG_TraD_VirD4"/>
    <property type="match status" value="1"/>
</dbReference>
<dbReference type="GO" id="GO:0005524">
    <property type="term" value="F:ATP binding"/>
    <property type="evidence" value="ECO:0007669"/>
    <property type="project" value="UniProtKB-KW"/>
</dbReference>
<proteinExistence type="inferred from homology"/>
<comment type="similarity">
    <text evidence="1">Belongs to the TrbE/VirB4 family.</text>
</comment>
<dbReference type="SUPFAM" id="SSF52540">
    <property type="entry name" value="P-loop containing nucleoside triphosphate hydrolases"/>
    <property type="match status" value="1"/>
</dbReference>
<organism evidence="5 6">
    <name type="scientific">Brevundimonas diminuta</name>
    <name type="common">Pseudomonas diminuta</name>
    <dbReference type="NCBI Taxonomy" id="293"/>
    <lineage>
        <taxon>Bacteria</taxon>
        <taxon>Pseudomonadati</taxon>
        <taxon>Pseudomonadota</taxon>
        <taxon>Alphaproteobacteria</taxon>
        <taxon>Caulobacterales</taxon>
        <taxon>Caulobacteraceae</taxon>
        <taxon>Brevundimonas</taxon>
    </lineage>
</organism>
<dbReference type="EMBL" id="CP021995">
    <property type="protein sequence ID" value="ASD26278.1"/>
    <property type="molecule type" value="Genomic_DNA"/>
</dbReference>
<gene>
    <name evidence="5" type="ORF">CD943_04845</name>
</gene>
<dbReference type="InterPro" id="IPR051162">
    <property type="entry name" value="T4SS_component"/>
</dbReference>